<reference evidence="2" key="1">
    <citation type="submission" date="2022-10" db="EMBL/GenBank/DDBJ databases">
        <title>Tapping the CABI collections for fungal endophytes: first genome assemblies for Collariella, Neodidymelliopsis, Ascochyta clinopodiicola, Didymella pomorum, Didymosphaeria variabile, Neocosmospora piperis and Neocucurbitaria cava.</title>
        <authorList>
            <person name="Hill R."/>
        </authorList>
    </citation>
    <scope>NUCLEOTIDE SEQUENCE</scope>
    <source>
        <strain evidence="2">IMI 360193</strain>
    </source>
</reference>
<sequence>MDQAPIGPAAHAQAPTHYPPHSQYNAYSGPAVNDHQMVDPNATPTQVIVQPASALPPTRHTSASTSHDSGSGNKSELYLAWDDWDFDFDGAIWPKSNEPVDPNLSLGVIIWHPAKQMTRALPATFEEAEEQSLKPTPEELGNGESVSIYFTAENSHEAFLDVRQTDEWDYIKDDPVFVIFTDEETQHNLIPVEDCIAQRDRPDDFADDTSKDEDAEMREADWSVMDNLEQALSGGAEVSKPASHASGAAPPKPQTQEDILAALGVTGQPKPVSGESMPFPMPAHEIKVDVSLPDKPKISPSPAYVWPAFPCPSLLTCRSATSRAVPEPQRTQSLDGPRSFNSLTGPQRPYDSMSSAIGRPPPPPPPPGNDRYDPWNPSSRQQHYHPNGFNGGRGSPARSEASDGTAAGSDFGTERPADASEMSLTPGSKFERSDSSVSRKRSYGDTDADDDRQRQHDDQTKRKRRSQVDAAYG</sequence>
<name>A0A9W8X0K3_9PLEO</name>
<evidence type="ECO:0000256" key="1">
    <source>
        <dbReference type="SAM" id="MobiDB-lite"/>
    </source>
</evidence>
<evidence type="ECO:0000313" key="2">
    <source>
        <dbReference type="EMBL" id="KAJ4336871.1"/>
    </source>
</evidence>
<feature type="compositionally biased region" description="Polar residues" evidence="1">
    <location>
        <begin position="329"/>
        <end position="345"/>
    </location>
</feature>
<accession>A0A9W8X0K3</accession>
<dbReference type="OrthoDB" id="5431222at2759"/>
<proteinExistence type="predicted"/>
<organism evidence="2 3">
    <name type="scientific">Didymella glomerata</name>
    <dbReference type="NCBI Taxonomy" id="749621"/>
    <lineage>
        <taxon>Eukaryota</taxon>
        <taxon>Fungi</taxon>
        <taxon>Dikarya</taxon>
        <taxon>Ascomycota</taxon>
        <taxon>Pezizomycotina</taxon>
        <taxon>Dothideomycetes</taxon>
        <taxon>Pleosporomycetidae</taxon>
        <taxon>Pleosporales</taxon>
        <taxon>Pleosporineae</taxon>
        <taxon>Didymellaceae</taxon>
        <taxon>Didymella</taxon>
    </lineage>
</organism>
<feature type="compositionally biased region" description="Pro residues" evidence="1">
    <location>
        <begin position="359"/>
        <end position="368"/>
    </location>
</feature>
<feature type="region of interest" description="Disordered" evidence="1">
    <location>
        <begin position="1"/>
        <end position="39"/>
    </location>
</feature>
<feature type="region of interest" description="Disordered" evidence="1">
    <location>
        <begin position="54"/>
        <end position="73"/>
    </location>
</feature>
<feature type="region of interest" description="Disordered" evidence="1">
    <location>
        <begin position="322"/>
        <end position="473"/>
    </location>
</feature>
<feature type="compositionally biased region" description="Basic and acidic residues" evidence="1">
    <location>
        <begin position="451"/>
        <end position="460"/>
    </location>
</feature>
<dbReference type="AlphaFoldDB" id="A0A9W8X0K3"/>
<protein>
    <submittedName>
        <fullName evidence="2">Uncharacterized protein</fullName>
    </submittedName>
</protein>
<feature type="region of interest" description="Disordered" evidence="1">
    <location>
        <begin position="234"/>
        <end position="254"/>
    </location>
</feature>
<feature type="compositionally biased region" description="Polar residues" evidence="1">
    <location>
        <begin position="59"/>
        <end position="73"/>
    </location>
</feature>
<keyword evidence="3" id="KW-1185">Reference proteome</keyword>
<dbReference type="EMBL" id="JAPEUV010000044">
    <property type="protein sequence ID" value="KAJ4336871.1"/>
    <property type="molecule type" value="Genomic_DNA"/>
</dbReference>
<evidence type="ECO:0000313" key="3">
    <source>
        <dbReference type="Proteomes" id="UP001140562"/>
    </source>
</evidence>
<gene>
    <name evidence="2" type="ORF">N0V87_005087</name>
</gene>
<comment type="caution">
    <text evidence="2">The sequence shown here is derived from an EMBL/GenBank/DDBJ whole genome shotgun (WGS) entry which is preliminary data.</text>
</comment>
<dbReference type="Proteomes" id="UP001140562">
    <property type="component" value="Unassembled WGS sequence"/>
</dbReference>